<accession>A0A7W7YJH5</accession>
<dbReference type="GO" id="GO:0000156">
    <property type="term" value="F:phosphorelay response regulator activity"/>
    <property type="evidence" value="ECO:0007669"/>
    <property type="project" value="TreeGrafter"/>
</dbReference>
<evidence type="ECO:0000256" key="6">
    <source>
        <dbReference type="PROSITE-ProRule" id="PRU00169"/>
    </source>
</evidence>
<keyword evidence="3" id="KW-0805">Transcription regulation</keyword>
<sequence length="245" mass="27408">MSSEKHAFTDGLTHVLVIDDDRKLCGLIRDYLEPLGYAVAMEHAGPEGAERAVAEPWHAVILDLMLPGCDGYEVLRRVRVKSAVPILMLTARGDEADRIVGLEIGADDYLPKTFSSRELLARLRAVTRRAALTQAAVTVEPVVKELISGPLRLNLDARVATLDDRALNLTPVEFDILAALMKSRGRIRSREALIESLRDREYEVFDRSIDVHIAALRRKLRDDAHEPRFIRTVRSAGYLFIQATS</sequence>
<evidence type="ECO:0000256" key="4">
    <source>
        <dbReference type="ARBA" id="ARBA00023125"/>
    </source>
</evidence>
<dbReference type="AlphaFoldDB" id="A0A7W7YJH5"/>
<evidence type="ECO:0000313" key="10">
    <source>
        <dbReference type="EMBL" id="MBB5037366.1"/>
    </source>
</evidence>
<keyword evidence="1 6" id="KW-0597">Phosphoprotein</keyword>
<organism evidence="10 11">
    <name type="scientific">Prosthecobacter dejongeii</name>
    <dbReference type="NCBI Taxonomy" id="48465"/>
    <lineage>
        <taxon>Bacteria</taxon>
        <taxon>Pseudomonadati</taxon>
        <taxon>Verrucomicrobiota</taxon>
        <taxon>Verrucomicrobiia</taxon>
        <taxon>Verrucomicrobiales</taxon>
        <taxon>Verrucomicrobiaceae</taxon>
        <taxon>Prosthecobacter</taxon>
    </lineage>
</organism>
<dbReference type="PANTHER" id="PTHR48111:SF4">
    <property type="entry name" value="DNA-BINDING DUAL TRANSCRIPTIONAL REGULATOR OMPR"/>
    <property type="match status" value="1"/>
</dbReference>
<dbReference type="GO" id="GO:0032993">
    <property type="term" value="C:protein-DNA complex"/>
    <property type="evidence" value="ECO:0007669"/>
    <property type="project" value="TreeGrafter"/>
</dbReference>
<dbReference type="Gene3D" id="6.10.250.690">
    <property type="match status" value="1"/>
</dbReference>
<dbReference type="EMBL" id="JACHIF010000002">
    <property type="protein sequence ID" value="MBB5037366.1"/>
    <property type="molecule type" value="Genomic_DNA"/>
</dbReference>
<dbReference type="GO" id="GO:0000976">
    <property type="term" value="F:transcription cis-regulatory region binding"/>
    <property type="evidence" value="ECO:0007669"/>
    <property type="project" value="TreeGrafter"/>
</dbReference>
<dbReference type="SMART" id="SM00862">
    <property type="entry name" value="Trans_reg_C"/>
    <property type="match status" value="1"/>
</dbReference>
<keyword evidence="2" id="KW-0902">Two-component regulatory system</keyword>
<dbReference type="Proteomes" id="UP000534294">
    <property type="component" value="Unassembled WGS sequence"/>
</dbReference>
<evidence type="ECO:0000259" key="9">
    <source>
        <dbReference type="PROSITE" id="PS51755"/>
    </source>
</evidence>
<evidence type="ECO:0000256" key="3">
    <source>
        <dbReference type="ARBA" id="ARBA00023015"/>
    </source>
</evidence>
<dbReference type="InterPro" id="IPR011006">
    <property type="entry name" value="CheY-like_superfamily"/>
</dbReference>
<dbReference type="SUPFAM" id="SSF52172">
    <property type="entry name" value="CheY-like"/>
    <property type="match status" value="1"/>
</dbReference>
<dbReference type="InterPro" id="IPR001867">
    <property type="entry name" value="OmpR/PhoB-type_DNA-bd"/>
</dbReference>
<evidence type="ECO:0000256" key="5">
    <source>
        <dbReference type="ARBA" id="ARBA00023163"/>
    </source>
</evidence>
<dbReference type="PROSITE" id="PS50110">
    <property type="entry name" value="RESPONSE_REGULATORY"/>
    <property type="match status" value="1"/>
</dbReference>
<dbReference type="SUPFAM" id="SSF46894">
    <property type="entry name" value="C-terminal effector domain of the bipartite response regulators"/>
    <property type="match status" value="1"/>
</dbReference>
<evidence type="ECO:0000256" key="1">
    <source>
        <dbReference type="ARBA" id="ARBA00022553"/>
    </source>
</evidence>
<keyword evidence="5" id="KW-0804">Transcription</keyword>
<keyword evidence="11" id="KW-1185">Reference proteome</keyword>
<dbReference type="Gene3D" id="3.40.50.2300">
    <property type="match status" value="1"/>
</dbReference>
<protein>
    <submittedName>
        <fullName evidence="10">Two-component system response regulator CpxR</fullName>
    </submittedName>
</protein>
<reference evidence="10 11" key="1">
    <citation type="submission" date="2020-08" db="EMBL/GenBank/DDBJ databases">
        <title>Genomic Encyclopedia of Type Strains, Phase IV (KMG-IV): sequencing the most valuable type-strain genomes for metagenomic binning, comparative biology and taxonomic classification.</title>
        <authorList>
            <person name="Goeker M."/>
        </authorList>
    </citation>
    <scope>NUCLEOTIDE SEQUENCE [LARGE SCALE GENOMIC DNA]</scope>
    <source>
        <strain evidence="10 11">DSM 12251</strain>
    </source>
</reference>
<feature type="modified residue" description="4-aspartylphosphate" evidence="6">
    <location>
        <position position="63"/>
    </location>
</feature>
<dbReference type="InterPro" id="IPR036388">
    <property type="entry name" value="WH-like_DNA-bd_sf"/>
</dbReference>
<dbReference type="CDD" id="cd00383">
    <property type="entry name" value="trans_reg_C"/>
    <property type="match status" value="1"/>
</dbReference>
<evidence type="ECO:0000256" key="7">
    <source>
        <dbReference type="PROSITE-ProRule" id="PRU01091"/>
    </source>
</evidence>
<name>A0A7W7YJH5_9BACT</name>
<dbReference type="Gene3D" id="1.10.10.10">
    <property type="entry name" value="Winged helix-like DNA-binding domain superfamily/Winged helix DNA-binding domain"/>
    <property type="match status" value="1"/>
</dbReference>
<dbReference type="PANTHER" id="PTHR48111">
    <property type="entry name" value="REGULATOR OF RPOS"/>
    <property type="match status" value="1"/>
</dbReference>
<feature type="domain" description="Response regulatory" evidence="8">
    <location>
        <begin position="14"/>
        <end position="127"/>
    </location>
</feature>
<feature type="domain" description="OmpR/PhoB-type" evidence="9">
    <location>
        <begin position="143"/>
        <end position="242"/>
    </location>
</feature>
<dbReference type="RefSeq" id="WP_184207182.1">
    <property type="nucleotide sequence ID" value="NZ_JACHIF010000002.1"/>
</dbReference>
<evidence type="ECO:0000256" key="2">
    <source>
        <dbReference type="ARBA" id="ARBA00023012"/>
    </source>
</evidence>
<dbReference type="GO" id="GO:0005829">
    <property type="term" value="C:cytosol"/>
    <property type="evidence" value="ECO:0007669"/>
    <property type="project" value="TreeGrafter"/>
</dbReference>
<feature type="DNA-binding region" description="OmpR/PhoB-type" evidence="7">
    <location>
        <begin position="143"/>
        <end position="242"/>
    </location>
</feature>
<dbReference type="Pfam" id="PF00072">
    <property type="entry name" value="Response_reg"/>
    <property type="match status" value="1"/>
</dbReference>
<keyword evidence="4 7" id="KW-0238">DNA-binding</keyword>
<dbReference type="PROSITE" id="PS51755">
    <property type="entry name" value="OMPR_PHOB"/>
    <property type="match status" value="1"/>
</dbReference>
<gene>
    <name evidence="10" type="ORF">HNQ64_001608</name>
</gene>
<dbReference type="InterPro" id="IPR039420">
    <property type="entry name" value="WalR-like"/>
</dbReference>
<evidence type="ECO:0000259" key="8">
    <source>
        <dbReference type="PROSITE" id="PS50110"/>
    </source>
</evidence>
<dbReference type="InterPro" id="IPR016032">
    <property type="entry name" value="Sig_transdc_resp-reg_C-effctor"/>
</dbReference>
<evidence type="ECO:0000313" key="11">
    <source>
        <dbReference type="Proteomes" id="UP000534294"/>
    </source>
</evidence>
<dbReference type="SMART" id="SM00448">
    <property type="entry name" value="REC"/>
    <property type="match status" value="1"/>
</dbReference>
<dbReference type="InterPro" id="IPR001789">
    <property type="entry name" value="Sig_transdc_resp-reg_receiver"/>
</dbReference>
<dbReference type="Pfam" id="PF00486">
    <property type="entry name" value="Trans_reg_C"/>
    <property type="match status" value="1"/>
</dbReference>
<proteinExistence type="predicted"/>
<comment type="caution">
    <text evidence="10">The sequence shown here is derived from an EMBL/GenBank/DDBJ whole genome shotgun (WGS) entry which is preliminary data.</text>
</comment>
<dbReference type="GO" id="GO:0006355">
    <property type="term" value="P:regulation of DNA-templated transcription"/>
    <property type="evidence" value="ECO:0007669"/>
    <property type="project" value="InterPro"/>
</dbReference>